<keyword evidence="1" id="KW-0472">Membrane</keyword>
<evidence type="ECO:0000313" key="2">
    <source>
        <dbReference type="EMBL" id="KGN78275.1"/>
    </source>
</evidence>
<feature type="transmembrane region" description="Helical" evidence="1">
    <location>
        <begin position="79"/>
        <end position="102"/>
    </location>
</feature>
<sequence length="105" mass="12245">MESTLIQLTILKINVMNTRDLTPSESLEVIIRMIRKCELRVERKFYFPYQKWVWLALIVGVAVYLLIPEYGVNAFFTWLALPIIGILLTIMTSATVSHLSVWRMI</sequence>
<protein>
    <submittedName>
        <fullName evidence="2">Uncharacterized protein</fullName>
    </submittedName>
</protein>
<evidence type="ECO:0000256" key="1">
    <source>
        <dbReference type="SAM" id="Phobius"/>
    </source>
</evidence>
<keyword evidence="1" id="KW-0812">Transmembrane</keyword>
<dbReference type="Proteomes" id="UP000030125">
    <property type="component" value="Unassembled WGS sequence"/>
</dbReference>
<keyword evidence="3" id="KW-1185">Reference proteome</keyword>
<dbReference type="EMBL" id="JQJD01000061">
    <property type="protein sequence ID" value="KGN78275.1"/>
    <property type="molecule type" value="Genomic_DNA"/>
</dbReference>
<reference evidence="2 3" key="1">
    <citation type="submission" date="2014-08" db="EMBL/GenBank/DDBJ databases">
        <title>Porphyromonas cangingivalis strain:COT-109_OH1386 Genome sequencing.</title>
        <authorList>
            <person name="Wallis C."/>
            <person name="Deusch O."/>
            <person name="O'Flynn C."/>
            <person name="Davis I."/>
            <person name="Jospin G."/>
            <person name="Darling A.E."/>
            <person name="Coil D.A."/>
            <person name="Alexiev A."/>
            <person name="Horsfall A."/>
            <person name="Kirkwood N."/>
            <person name="Harris S."/>
            <person name="Eisen J.A."/>
        </authorList>
    </citation>
    <scope>NUCLEOTIDE SEQUENCE [LARGE SCALE GENOMIC DNA]</scope>
    <source>
        <strain evidence="3">COT-109 OH1386</strain>
    </source>
</reference>
<accession>A0A0A2ELC8</accession>
<comment type="caution">
    <text evidence="2">The sequence shown here is derived from an EMBL/GenBank/DDBJ whole genome shotgun (WGS) entry which is preliminary data.</text>
</comment>
<name>A0A0A2ELC8_PORCN</name>
<feature type="transmembrane region" description="Helical" evidence="1">
    <location>
        <begin position="49"/>
        <end position="67"/>
    </location>
</feature>
<dbReference type="AlphaFoldDB" id="A0A0A2ELC8"/>
<organism evidence="2 3">
    <name type="scientific">Porphyromonas cangingivalis</name>
    <dbReference type="NCBI Taxonomy" id="36874"/>
    <lineage>
        <taxon>Bacteria</taxon>
        <taxon>Pseudomonadati</taxon>
        <taxon>Bacteroidota</taxon>
        <taxon>Bacteroidia</taxon>
        <taxon>Bacteroidales</taxon>
        <taxon>Porphyromonadaceae</taxon>
        <taxon>Porphyromonas</taxon>
    </lineage>
</organism>
<evidence type="ECO:0000313" key="3">
    <source>
        <dbReference type="Proteomes" id="UP000030125"/>
    </source>
</evidence>
<keyword evidence="1" id="KW-1133">Transmembrane helix</keyword>
<proteinExistence type="predicted"/>
<gene>
    <name evidence="2" type="ORF">HQ35_10320</name>
</gene>